<dbReference type="OrthoDB" id="4179533at2759"/>
<comment type="caution">
    <text evidence="1">The sequence shown here is derived from an EMBL/GenBank/DDBJ whole genome shotgun (WGS) entry which is preliminary data.</text>
</comment>
<organism evidence="1 2">
    <name type="scientific">Polytolypa hystricis (strain UAMH7299)</name>
    <dbReference type="NCBI Taxonomy" id="1447883"/>
    <lineage>
        <taxon>Eukaryota</taxon>
        <taxon>Fungi</taxon>
        <taxon>Dikarya</taxon>
        <taxon>Ascomycota</taxon>
        <taxon>Pezizomycotina</taxon>
        <taxon>Eurotiomycetes</taxon>
        <taxon>Eurotiomycetidae</taxon>
        <taxon>Onygenales</taxon>
        <taxon>Onygenales incertae sedis</taxon>
        <taxon>Polytolypa</taxon>
    </lineage>
</organism>
<dbReference type="EMBL" id="PDNA01000014">
    <property type="protein sequence ID" value="PGH26679.1"/>
    <property type="molecule type" value="Genomic_DNA"/>
</dbReference>
<protein>
    <submittedName>
        <fullName evidence="1">Uncharacterized protein</fullName>
    </submittedName>
</protein>
<accession>A0A2B7Z0B4</accession>
<gene>
    <name evidence="1" type="ORF">AJ80_01625</name>
</gene>
<proteinExistence type="predicted"/>
<name>A0A2B7Z0B4_POLH7</name>
<keyword evidence="2" id="KW-1185">Reference proteome</keyword>
<dbReference type="STRING" id="1447883.A0A2B7Z0B4"/>
<evidence type="ECO:0000313" key="1">
    <source>
        <dbReference type="EMBL" id="PGH26679.1"/>
    </source>
</evidence>
<evidence type="ECO:0000313" key="2">
    <source>
        <dbReference type="Proteomes" id="UP000224634"/>
    </source>
</evidence>
<dbReference type="Proteomes" id="UP000224634">
    <property type="component" value="Unassembled WGS sequence"/>
</dbReference>
<reference evidence="1 2" key="1">
    <citation type="submission" date="2017-10" db="EMBL/GenBank/DDBJ databases">
        <title>Comparative genomics in systemic dimorphic fungi from Ajellomycetaceae.</title>
        <authorList>
            <person name="Munoz J.F."/>
            <person name="Mcewen J.G."/>
            <person name="Clay O.K."/>
            <person name="Cuomo C.A."/>
        </authorList>
    </citation>
    <scope>NUCLEOTIDE SEQUENCE [LARGE SCALE GENOMIC DNA]</scope>
    <source>
        <strain evidence="1 2">UAMH7299</strain>
    </source>
</reference>
<sequence>MDQLPAQPSEKIANAMGALDEAVAGNLNALPSAEKNELCAQAKSIVLSYEPNSRVFYKNVKSFLDGNTVPISQVPDGLAAMRSKVNASGSINSKANGSSQRHLEDLQTLMKMYQIRPKAEDFMDTPISLADKVTIPGPEHVPEPLRNILEKKIALKEEEANYMAYKYAQKYGDSPLIRAAFREYYTTGLLSIQETCWRPDPRGQSIRIHAQDICSQAIDENPWLNTAEMRVLIRATGCFPQDAMSFWRWTTINRLTYLTMKEVEKLQEDSNQDPSVEDH</sequence>
<dbReference type="AlphaFoldDB" id="A0A2B7Z0B4"/>